<dbReference type="GO" id="GO:0009253">
    <property type="term" value="P:peptidoglycan catabolic process"/>
    <property type="evidence" value="ECO:0007669"/>
    <property type="project" value="InterPro"/>
</dbReference>
<dbReference type="GO" id="GO:0008745">
    <property type="term" value="F:N-acetylmuramoyl-L-alanine amidase activity"/>
    <property type="evidence" value="ECO:0007669"/>
    <property type="project" value="UniProtKB-EC"/>
</dbReference>
<dbReference type="EMBL" id="VLPK01000003">
    <property type="protein sequence ID" value="TSJ39461.1"/>
    <property type="molecule type" value="Genomic_DNA"/>
</dbReference>
<dbReference type="EC" id="3.5.1.28" evidence="2"/>
<dbReference type="RefSeq" id="WP_144249498.1">
    <property type="nucleotide sequence ID" value="NZ_VLPK01000003.1"/>
</dbReference>
<evidence type="ECO:0000256" key="2">
    <source>
        <dbReference type="ARBA" id="ARBA00011901"/>
    </source>
</evidence>
<evidence type="ECO:0000256" key="1">
    <source>
        <dbReference type="ARBA" id="ARBA00001561"/>
    </source>
</evidence>
<dbReference type="SMART" id="SM00646">
    <property type="entry name" value="Ami_3"/>
    <property type="match status" value="1"/>
</dbReference>
<comment type="caution">
    <text evidence="5">The sequence shown here is derived from an EMBL/GenBank/DDBJ whole genome shotgun (WGS) entry which is preliminary data.</text>
</comment>
<protein>
    <recommendedName>
        <fullName evidence="2">N-acetylmuramoyl-L-alanine amidase</fullName>
        <ecNumber evidence="2">3.5.1.28</ecNumber>
    </recommendedName>
</protein>
<proteinExistence type="predicted"/>
<name>A0A556MHS4_9SPHI</name>
<gene>
    <name evidence="5" type="ORF">FO440_17100</name>
</gene>
<dbReference type="InterPro" id="IPR002508">
    <property type="entry name" value="MurNAc-LAA_cat"/>
</dbReference>
<dbReference type="Gene3D" id="3.40.630.40">
    <property type="entry name" value="Zn-dependent exopeptidases"/>
    <property type="match status" value="1"/>
</dbReference>
<keyword evidence="3" id="KW-0378">Hydrolase</keyword>
<dbReference type="PANTHER" id="PTHR30404">
    <property type="entry name" value="N-ACETYLMURAMOYL-L-ALANINE AMIDASE"/>
    <property type="match status" value="1"/>
</dbReference>
<reference evidence="5 6" key="1">
    <citation type="submission" date="2019-07" db="EMBL/GenBank/DDBJ databases">
        <authorList>
            <person name="Huq M.A."/>
        </authorList>
    </citation>
    <scope>NUCLEOTIDE SEQUENCE [LARGE SCALE GENOMIC DNA]</scope>
    <source>
        <strain evidence="5 6">MAH-19</strain>
    </source>
</reference>
<evidence type="ECO:0000259" key="4">
    <source>
        <dbReference type="SMART" id="SM00646"/>
    </source>
</evidence>
<keyword evidence="6" id="KW-1185">Reference proteome</keyword>
<dbReference type="GO" id="GO:0030288">
    <property type="term" value="C:outer membrane-bounded periplasmic space"/>
    <property type="evidence" value="ECO:0007669"/>
    <property type="project" value="TreeGrafter"/>
</dbReference>
<dbReference type="Proteomes" id="UP000318733">
    <property type="component" value="Unassembled WGS sequence"/>
</dbReference>
<evidence type="ECO:0000256" key="3">
    <source>
        <dbReference type="ARBA" id="ARBA00022801"/>
    </source>
</evidence>
<dbReference type="SUPFAM" id="SSF53187">
    <property type="entry name" value="Zn-dependent exopeptidases"/>
    <property type="match status" value="1"/>
</dbReference>
<dbReference type="AlphaFoldDB" id="A0A556MHS4"/>
<comment type="catalytic activity">
    <reaction evidence="1">
        <text>Hydrolyzes the link between N-acetylmuramoyl residues and L-amino acid residues in certain cell-wall glycopeptides.</text>
        <dbReference type="EC" id="3.5.1.28"/>
    </reaction>
</comment>
<dbReference type="PANTHER" id="PTHR30404:SF0">
    <property type="entry name" value="N-ACETYLMURAMOYL-L-ALANINE AMIDASE AMIC"/>
    <property type="match status" value="1"/>
</dbReference>
<dbReference type="OrthoDB" id="9806267at2"/>
<feature type="domain" description="MurNAc-LAA" evidence="4">
    <location>
        <begin position="113"/>
        <end position="289"/>
    </location>
</feature>
<accession>A0A556MHS4</accession>
<sequence>MKNKALKRLIFGLVALPVCFSLFSFTLLPTTKIDTVVNSGFKLKTIIVDAGHGGAPTGTGHFSHGASGSFSTERGVTLAVALKLQKAIEKNVDGVHAVLTRKTEDDVSFEKRAEIANENKGDLFISLHCNALPDRVIRERVGTKRGKGVYKTARVADKSGKGVLMLVYALKRTKEQQNEIKSNTLEEDIDDGSAVDPNDPITVILTNEYNRRFRLRSIKFANILASEFVDEDERKLEGVREQSLYVLCHSAMPSVLIEIGYITNPEEEQYLNSEEGQDAIVKTIVQAIKIYKDDVEQVAK</sequence>
<dbReference type="InterPro" id="IPR050695">
    <property type="entry name" value="N-acetylmuramoyl_amidase_3"/>
</dbReference>
<evidence type="ECO:0000313" key="5">
    <source>
        <dbReference type="EMBL" id="TSJ39461.1"/>
    </source>
</evidence>
<evidence type="ECO:0000313" key="6">
    <source>
        <dbReference type="Proteomes" id="UP000318733"/>
    </source>
</evidence>
<organism evidence="5 6">
    <name type="scientific">Mucilaginibacter corticis</name>
    <dbReference type="NCBI Taxonomy" id="2597670"/>
    <lineage>
        <taxon>Bacteria</taxon>
        <taxon>Pseudomonadati</taxon>
        <taxon>Bacteroidota</taxon>
        <taxon>Sphingobacteriia</taxon>
        <taxon>Sphingobacteriales</taxon>
        <taxon>Sphingobacteriaceae</taxon>
        <taxon>Mucilaginibacter</taxon>
    </lineage>
</organism>
<dbReference type="Pfam" id="PF01520">
    <property type="entry name" value="Amidase_3"/>
    <property type="match status" value="1"/>
</dbReference>
<dbReference type="CDD" id="cd02696">
    <property type="entry name" value="MurNAc-LAA"/>
    <property type="match status" value="1"/>
</dbReference>